<dbReference type="EMBL" id="CP063356">
    <property type="protein sequence ID" value="QOY35744.1"/>
    <property type="molecule type" value="Genomic_DNA"/>
</dbReference>
<proteinExistence type="predicted"/>
<keyword evidence="3" id="KW-1185">Reference proteome</keyword>
<protein>
    <recommendedName>
        <fullName evidence="4">Stage 0 sporulation regulatory protein</fullName>
    </recommendedName>
</protein>
<gene>
    <name evidence="2" type="ORF">AWH56_024295</name>
</gene>
<name>A0A7S7L787_9BACI</name>
<dbReference type="KEGG" id="aia:AWH56_024295"/>
<reference evidence="2 3" key="2">
    <citation type="journal article" date="2019" name="Int. J. Syst. Evol. Microbiol.">
        <title>Anaerobacillus isosaccharinicus sp. nov., an alkaliphilic bacterium which degrades isosaccharinic acid.</title>
        <authorList>
            <person name="Bassil N.M."/>
            <person name="Lloyd J.R."/>
        </authorList>
    </citation>
    <scope>NUCLEOTIDE SEQUENCE [LARGE SCALE GENOMIC DNA]</scope>
    <source>
        <strain evidence="2 3">NB2006</strain>
    </source>
</reference>
<accession>A0A7S7L787</accession>
<evidence type="ECO:0008006" key="4">
    <source>
        <dbReference type="Google" id="ProtNLM"/>
    </source>
</evidence>
<dbReference type="Proteomes" id="UP000180175">
    <property type="component" value="Chromosome"/>
</dbReference>
<evidence type="ECO:0000313" key="2">
    <source>
        <dbReference type="EMBL" id="QOY35744.1"/>
    </source>
</evidence>
<dbReference type="AlphaFoldDB" id="A0A7S7L787"/>
<evidence type="ECO:0000313" key="3">
    <source>
        <dbReference type="Proteomes" id="UP000180175"/>
    </source>
</evidence>
<evidence type="ECO:0000256" key="1">
    <source>
        <dbReference type="SAM" id="MobiDB-lite"/>
    </source>
</evidence>
<dbReference type="RefSeq" id="WP_182080708.1">
    <property type="nucleotide sequence ID" value="NZ_CP063356.2"/>
</dbReference>
<feature type="region of interest" description="Disordered" evidence="1">
    <location>
        <begin position="1"/>
        <end position="22"/>
    </location>
</feature>
<reference evidence="2 3" key="1">
    <citation type="journal article" date="2017" name="Genome Announc.">
        <title>Draft Genome Sequences of Four Alkaliphilic Bacteria Belonging to the Anaerobacillus Genus.</title>
        <authorList>
            <person name="Bassil N.M."/>
            <person name="Lloyd J.R."/>
        </authorList>
    </citation>
    <scope>NUCLEOTIDE SEQUENCE [LARGE SCALE GENOMIC DNA]</scope>
    <source>
        <strain evidence="2 3">NB2006</strain>
    </source>
</reference>
<feature type="compositionally biased region" description="Basic residues" evidence="1">
    <location>
        <begin position="1"/>
        <end position="13"/>
    </location>
</feature>
<organism evidence="2 3">
    <name type="scientific">Anaerobacillus isosaccharinicus</name>
    <dbReference type="NCBI Taxonomy" id="1532552"/>
    <lineage>
        <taxon>Bacteria</taxon>
        <taxon>Bacillati</taxon>
        <taxon>Bacillota</taxon>
        <taxon>Bacilli</taxon>
        <taxon>Bacillales</taxon>
        <taxon>Bacillaceae</taxon>
        <taxon>Anaerobacillus</taxon>
    </lineage>
</organism>
<sequence>MTRFTRTKRKHFHNAASKNNFTPTESVYNEEIADENVDLAKDKKRNKRIPRG</sequence>